<dbReference type="Proteomes" id="UP000436655">
    <property type="component" value="Unassembled WGS sequence"/>
</dbReference>
<comment type="caution">
    <text evidence="1">The sequence shown here is derived from an EMBL/GenBank/DDBJ whole genome shotgun (WGS) entry which is preliminary data.</text>
</comment>
<dbReference type="EMBL" id="VDFN01000001">
    <property type="protein sequence ID" value="MQS43971.1"/>
    <property type="molecule type" value="Genomic_DNA"/>
</dbReference>
<accession>A0ABW9P3Z0</accession>
<reference evidence="1 2" key="1">
    <citation type="journal article" date="2019" name="Syst. Appl. Microbiol.">
        <title>Polyphasic characterization of two novel Lactobacillus spp. isolated from blown salami packages: Description of Lactobacillus halodurans sp. nov. and Lactobacillus salsicarnum sp. nov.</title>
        <authorList>
            <person name="Schuster J.A."/>
            <person name="Klingl A."/>
            <person name="Vogel R.F."/>
            <person name="Ehrmann M.A."/>
        </authorList>
    </citation>
    <scope>NUCLEOTIDE SEQUENCE [LARGE SCALE GENOMIC DNA]</scope>
    <source>
        <strain evidence="1 2">TMW 1.2098</strain>
    </source>
</reference>
<evidence type="ECO:0000313" key="1">
    <source>
        <dbReference type="EMBL" id="MQS43971.1"/>
    </source>
</evidence>
<name>A0ABW9P3Z0_9LACO</name>
<protein>
    <submittedName>
        <fullName evidence="1">Uncharacterized protein</fullName>
    </submittedName>
</protein>
<proteinExistence type="predicted"/>
<dbReference type="RefSeq" id="WP_153494101.1">
    <property type="nucleotide sequence ID" value="NZ_VDFN01000001.1"/>
</dbReference>
<evidence type="ECO:0000313" key="2">
    <source>
        <dbReference type="Proteomes" id="UP000436655"/>
    </source>
</evidence>
<sequence length="139" mass="16253">MNKTKKYKLKLDYTAEELKELKELRVHYFSPMNAVQDILNVGTGNGPFENLWSKYSAMNVEDEFDCMADINNAVMGTAKIPNKLYIVHDTNTNSVIYHDDINNKLDWGPLTFYRPVTRTKEEWLEINPAYEPMLERVED</sequence>
<keyword evidence="2" id="KW-1185">Reference proteome</keyword>
<organism evidence="1 2">
    <name type="scientific">Companilactobacillus mishanensis</name>
    <dbReference type="NCBI Taxonomy" id="2486008"/>
    <lineage>
        <taxon>Bacteria</taxon>
        <taxon>Bacillati</taxon>
        <taxon>Bacillota</taxon>
        <taxon>Bacilli</taxon>
        <taxon>Lactobacillales</taxon>
        <taxon>Lactobacillaceae</taxon>
        <taxon>Companilactobacillus</taxon>
    </lineage>
</organism>
<gene>
    <name evidence="1" type="ORF">FHL03_00575</name>
</gene>